<dbReference type="NCBIfam" id="TIGR00113">
    <property type="entry name" value="queA"/>
    <property type="match status" value="1"/>
</dbReference>
<organism evidence="14 15">
    <name type="scientific">Paramagnetospirillum kuznetsovii</name>
    <dbReference type="NCBI Taxonomy" id="2053833"/>
    <lineage>
        <taxon>Bacteria</taxon>
        <taxon>Pseudomonadati</taxon>
        <taxon>Pseudomonadota</taxon>
        <taxon>Alphaproteobacteria</taxon>
        <taxon>Rhodospirillales</taxon>
        <taxon>Magnetospirillaceae</taxon>
        <taxon>Paramagnetospirillum</taxon>
    </lineage>
</organism>
<dbReference type="NCBIfam" id="NF001140">
    <property type="entry name" value="PRK00147.1"/>
    <property type="match status" value="1"/>
</dbReference>
<evidence type="ECO:0000313" key="15">
    <source>
        <dbReference type="Proteomes" id="UP000251075"/>
    </source>
</evidence>
<comment type="subcellular location">
    <subcellularLocation>
        <location evidence="1 13">Cytoplasm</location>
    </subcellularLocation>
</comment>
<keyword evidence="6 13" id="KW-0949">S-adenosyl-L-methionine</keyword>
<dbReference type="InterPro" id="IPR036100">
    <property type="entry name" value="QueA_sf"/>
</dbReference>
<evidence type="ECO:0000313" key="14">
    <source>
        <dbReference type="EMBL" id="RAU21699.1"/>
    </source>
</evidence>
<dbReference type="UniPathway" id="UPA00392"/>
<comment type="function">
    <text evidence="13">Transfers and isomerizes the ribose moiety from AdoMet to the 7-aminomethyl group of 7-deazaguanine (preQ1-tRNA) to give epoxyqueuosine (oQ-tRNA).</text>
</comment>
<keyword evidence="4 13" id="KW-0963">Cytoplasm</keyword>
<comment type="similarity">
    <text evidence="9 13">Belongs to the QueA family.</text>
</comment>
<dbReference type="Gene3D" id="3.40.1780.10">
    <property type="entry name" value="QueA-like"/>
    <property type="match status" value="1"/>
</dbReference>
<keyword evidence="7 13" id="KW-0671">Queuosine biosynthesis</keyword>
<dbReference type="FunFam" id="3.40.1780.10:FF:000001">
    <property type="entry name" value="S-adenosylmethionine:tRNA ribosyltransferase-isomerase"/>
    <property type="match status" value="1"/>
</dbReference>
<evidence type="ECO:0000256" key="11">
    <source>
        <dbReference type="ARBA" id="ARBA00069325"/>
    </source>
</evidence>
<reference evidence="14 15" key="1">
    <citation type="submission" date="2017-11" db="EMBL/GenBank/DDBJ databases">
        <title>Draft genome sequence of magnetotactic bacterium Magnetospirillum kuznetsovii LBB-42.</title>
        <authorList>
            <person name="Grouzdev D.S."/>
            <person name="Rysina M.S."/>
            <person name="Baslerov R.V."/>
            <person name="Koziaeva V."/>
        </authorList>
    </citation>
    <scope>NUCLEOTIDE SEQUENCE [LARGE SCALE GENOMIC DNA]</scope>
    <source>
        <strain evidence="14 15">LBB-42</strain>
    </source>
</reference>
<dbReference type="GO" id="GO:0005737">
    <property type="term" value="C:cytoplasm"/>
    <property type="evidence" value="ECO:0007669"/>
    <property type="project" value="UniProtKB-SubCell"/>
</dbReference>
<dbReference type="PANTHER" id="PTHR30307:SF0">
    <property type="entry name" value="S-ADENOSYLMETHIONINE:TRNA RIBOSYLTRANSFERASE-ISOMERASE"/>
    <property type="match status" value="1"/>
</dbReference>
<keyword evidence="15" id="KW-1185">Reference proteome</keyword>
<evidence type="ECO:0000256" key="4">
    <source>
        <dbReference type="ARBA" id="ARBA00022490"/>
    </source>
</evidence>
<comment type="subunit">
    <text evidence="3 13">Monomer.</text>
</comment>
<evidence type="ECO:0000256" key="2">
    <source>
        <dbReference type="ARBA" id="ARBA00004691"/>
    </source>
</evidence>
<evidence type="ECO:0000256" key="1">
    <source>
        <dbReference type="ARBA" id="ARBA00004496"/>
    </source>
</evidence>
<evidence type="ECO:0000256" key="13">
    <source>
        <dbReference type="HAMAP-Rule" id="MF_00113"/>
    </source>
</evidence>
<comment type="caution">
    <text evidence="14">The sequence shown here is derived from an EMBL/GenBank/DDBJ whole genome shotgun (WGS) entry which is preliminary data.</text>
</comment>
<comment type="catalytic activity">
    <reaction evidence="8 13">
        <text>7-aminomethyl-7-carbaguanosine(34) in tRNA + S-adenosyl-L-methionine = epoxyqueuosine(34) in tRNA + adenine + L-methionine + 2 H(+)</text>
        <dbReference type="Rhea" id="RHEA:32155"/>
        <dbReference type="Rhea" id="RHEA-COMP:10342"/>
        <dbReference type="Rhea" id="RHEA-COMP:18582"/>
        <dbReference type="ChEBI" id="CHEBI:15378"/>
        <dbReference type="ChEBI" id="CHEBI:16708"/>
        <dbReference type="ChEBI" id="CHEBI:57844"/>
        <dbReference type="ChEBI" id="CHEBI:59789"/>
        <dbReference type="ChEBI" id="CHEBI:82833"/>
        <dbReference type="ChEBI" id="CHEBI:194443"/>
        <dbReference type="EC" id="2.4.99.17"/>
    </reaction>
</comment>
<dbReference type="FunFam" id="2.40.10.240:FF:000002">
    <property type="entry name" value="S-adenosylmethionine:tRNA ribosyltransferase-isomerase"/>
    <property type="match status" value="1"/>
</dbReference>
<evidence type="ECO:0000256" key="3">
    <source>
        <dbReference type="ARBA" id="ARBA00011245"/>
    </source>
</evidence>
<gene>
    <name evidence="13" type="primary">queA</name>
    <name evidence="14" type="ORF">CU669_12045</name>
</gene>
<evidence type="ECO:0000256" key="7">
    <source>
        <dbReference type="ARBA" id="ARBA00022785"/>
    </source>
</evidence>
<dbReference type="PANTHER" id="PTHR30307">
    <property type="entry name" value="S-ADENOSYLMETHIONINE:TRNA RIBOSYLTRANSFERASE-ISOMERASE"/>
    <property type="match status" value="1"/>
</dbReference>
<dbReference type="SUPFAM" id="SSF111337">
    <property type="entry name" value="QueA-like"/>
    <property type="match status" value="1"/>
</dbReference>
<name>A0A364NX73_9PROT</name>
<dbReference type="AlphaFoldDB" id="A0A364NX73"/>
<sequence>MKVDDFDFDLPRELIAERPAEPRGSARLLHVGAQGLIDGRVAELAGMLKPGDVMVFNDTRVIPARLFGRRGEAGVEVTLHQRVALDSWKAFARPAKKLRPGDRVDFGHGFSAAVVEKGEAGEVTLRFDQSGEALLAALEEFGRMPLPPYIRKGQADERDKGDYQTVFARAKGAVAAPTAGLHFTPDLLAELDARGVRRVTVTLHVGAGTFLPVKVDDTADHRMHSEIGVISADAAAAVNAAKSAGGRVVAVGTTSARLLESAADETGCLHPFDAATDIFITPGYRFRLVDVLMTNFHLPRSTLFMLVSAFMGLDRMKSAYEHAKASGYRFYSYGDACLLERKASP</sequence>
<dbReference type="InterPro" id="IPR003699">
    <property type="entry name" value="QueA"/>
</dbReference>
<dbReference type="Gene3D" id="2.40.10.240">
    <property type="entry name" value="QueA-like"/>
    <property type="match status" value="1"/>
</dbReference>
<dbReference type="GO" id="GO:0008616">
    <property type="term" value="P:tRNA queuosine(34) biosynthetic process"/>
    <property type="evidence" value="ECO:0007669"/>
    <property type="project" value="UniProtKB-UniRule"/>
</dbReference>
<evidence type="ECO:0000256" key="10">
    <source>
        <dbReference type="ARBA" id="ARBA00066503"/>
    </source>
</evidence>
<dbReference type="GO" id="GO:0051075">
    <property type="term" value="F:S-adenosylmethionine:tRNA ribosyltransferase-isomerase activity"/>
    <property type="evidence" value="ECO:0007669"/>
    <property type="project" value="UniProtKB-EC"/>
</dbReference>
<proteinExistence type="inferred from homology"/>
<dbReference type="InterPro" id="IPR042118">
    <property type="entry name" value="QueA_dom1"/>
</dbReference>
<dbReference type="Proteomes" id="UP000251075">
    <property type="component" value="Unassembled WGS sequence"/>
</dbReference>
<comment type="pathway">
    <text evidence="2 13">tRNA modification; tRNA-queuosine biosynthesis.</text>
</comment>
<evidence type="ECO:0000256" key="8">
    <source>
        <dbReference type="ARBA" id="ARBA00052751"/>
    </source>
</evidence>
<dbReference type="EC" id="2.4.99.17" evidence="10 13"/>
<accession>A0A364NX73</accession>
<evidence type="ECO:0000256" key="9">
    <source>
        <dbReference type="ARBA" id="ARBA00061210"/>
    </source>
</evidence>
<evidence type="ECO:0000256" key="12">
    <source>
        <dbReference type="ARBA" id="ARBA00076160"/>
    </source>
</evidence>
<dbReference type="InterPro" id="IPR042119">
    <property type="entry name" value="QueA_dom2"/>
</dbReference>
<dbReference type="Pfam" id="PF02547">
    <property type="entry name" value="Queuosine_synth"/>
    <property type="match status" value="1"/>
</dbReference>
<dbReference type="RefSeq" id="WP_112144985.1">
    <property type="nucleotide sequence ID" value="NZ_PGTO01000008.1"/>
</dbReference>
<dbReference type="EMBL" id="PGTO01000008">
    <property type="protein sequence ID" value="RAU21699.1"/>
    <property type="molecule type" value="Genomic_DNA"/>
</dbReference>
<protein>
    <recommendedName>
        <fullName evidence="11 13">S-adenosylmethionine:tRNA ribosyltransferase-isomerase</fullName>
        <ecNumber evidence="10 13">2.4.99.17</ecNumber>
    </recommendedName>
    <alternativeName>
        <fullName evidence="12 13">Queuosine biosynthesis protein QueA</fullName>
    </alternativeName>
</protein>
<keyword evidence="14" id="KW-0413">Isomerase</keyword>
<dbReference type="OrthoDB" id="9805933at2"/>
<keyword evidence="5 13" id="KW-0808">Transferase</keyword>
<dbReference type="HAMAP" id="MF_00113">
    <property type="entry name" value="QueA"/>
    <property type="match status" value="1"/>
</dbReference>
<evidence type="ECO:0000256" key="5">
    <source>
        <dbReference type="ARBA" id="ARBA00022679"/>
    </source>
</evidence>
<evidence type="ECO:0000256" key="6">
    <source>
        <dbReference type="ARBA" id="ARBA00022691"/>
    </source>
</evidence>